<gene>
    <name evidence="1" type="ORF">MML48_6g00010674</name>
</gene>
<evidence type="ECO:0000313" key="2">
    <source>
        <dbReference type="Proteomes" id="UP001056778"/>
    </source>
</evidence>
<dbReference type="EMBL" id="CM043020">
    <property type="protein sequence ID" value="KAI4460053.1"/>
    <property type="molecule type" value="Genomic_DNA"/>
</dbReference>
<evidence type="ECO:0000313" key="1">
    <source>
        <dbReference type="EMBL" id="KAI4460053.1"/>
    </source>
</evidence>
<accession>A0ACB9SZT8</accession>
<sequence>MSKMFLMKKSLDIAEKVGVELSVPRVTQKQVHGSNPPSESAVEYWKRSIIIPYLDSLTSSLNARFSNENTPAFALTYLHPPSMLKMTSKDFKNNAESFMEFYKLGDVTAELDLWYDMWKKKNLAKDKLKNIEVAALLEEANVFFPCNKACTANIKCFSIHYCSRGKIVQYPTTGKNLAQENNR</sequence>
<reference evidence="1" key="1">
    <citation type="submission" date="2022-04" db="EMBL/GenBank/DDBJ databases">
        <title>Chromosome-scale genome assembly of Holotrichia oblita Faldermann.</title>
        <authorList>
            <person name="Rongchong L."/>
        </authorList>
    </citation>
    <scope>NUCLEOTIDE SEQUENCE</scope>
    <source>
        <strain evidence="1">81SQS9</strain>
    </source>
</reference>
<name>A0ACB9SZT8_HOLOL</name>
<proteinExistence type="predicted"/>
<protein>
    <submittedName>
        <fullName evidence="1">Dnaj-like-2 isoform a-related</fullName>
    </submittedName>
</protein>
<dbReference type="Proteomes" id="UP001056778">
    <property type="component" value="Chromosome 6"/>
</dbReference>
<comment type="caution">
    <text evidence="1">The sequence shown here is derived from an EMBL/GenBank/DDBJ whole genome shotgun (WGS) entry which is preliminary data.</text>
</comment>
<organism evidence="1 2">
    <name type="scientific">Holotrichia oblita</name>
    <name type="common">Chafer beetle</name>
    <dbReference type="NCBI Taxonomy" id="644536"/>
    <lineage>
        <taxon>Eukaryota</taxon>
        <taxon>Metazoa</taxon>
        <taxon>Ecdysozoa</taxon>
        <taxon>Arthropoda</taxon>
        <taxon>Hexapoda</taxon>
        <taxon>Insecta</taxon>
        <taxon>Pterygota</taxon>
        <taxon>Neoptera</taxon>
        <taxon>Endopterygota</taxon>
        <taxon>Coleoptera</taxon>
        <taxon>Polyphaga</taxon>
        <taxon>Scarabaeiformia</taxon>
        <taxon>Scarabaeidae</taxon>
        <taxon>Melolonthinae</taxon>
        <taxon>Holotrichia</taxon>
    </lineage>
</organism>
<keyword evidence="2" id="KW-1185">Reference proteome</keyword>